<dbReference type="InterPro" id="IPR028427">
    <property type="entry name" value="Met_Sox_Rdtase_MsrB"/>
</dbReference>
<keyword evidence="4" id="KW-1133">Transmembrane helix</keyword>
<evidence type="ECO:0000256" key="1">
    <source>
        <dbReference type="ARBA" id="ARBA00012499"/>
    </source>
</evidence>
<evidence type="ECO:0000256" key="4">
    <source>
        <dbReference type="SAM" id="Phobius"/>
    </source>
</evidence>
<dbReference type="NCBIfam" id="TIGR00357">
    <property type="entry name" value="peptide-methionine (R)-S-oxide reductase MsrB"/>
    <property type="match status" value="1"/>
</dbReference>
<name>A0AAN1UTG0_SYNEL</name>
<feature type="transmembrane region" description="Helical" evidence="4">
    <location>
        <begin position="12"/>
        <end position="30"/>
    </location>
</feature>
<sequence>MTAAAPNRSRRRLLLGLFGAAGSAGLFLLWRQSRSPIDEVDNPLQLSEAEWQQRLAPAAYAVLRQAATERPFSSALLGEKRIGQYCCAGCEQPLFESSAKYDSGTGWPSFTEAIAGSLGFQTDYKLVVPRTEYHCSRCGGHQGHVFNDGPAPTGKRFCNNGVALTFIPATDQG</sequence>
<gene>
    <name evidence="6" type="primary">msrB</name>
    <name evidence="6" type="ORF">DOP62_00925</name>
</gene>
<dbReference type="GO" id="GO:0030091">
    <property type="term" value="P:protein repair"/>
    <property type="evidence" value="ECO:0007669"/>
    <property type="project" value="InterPro"/>
</dbReference>
<keyword evidence="4" id="KW-0812">Transmembrane</keyword>
<dbReference type="EC" id="1.8.4.12" evidence="1"/>
<protein>
    <recommendedName>
        <fullName evidence="1">peptide-methionine (R)-S-oxide reductase</fullName>
        <ecNumber evidence="1">1.8.4.12</ecNumber>
    </recommendedName>
</protein>
<reference evidence="6 7" key="1">
    <citation type="journal article" date="2018" name="Sci. Rep.">
        <title>Genome Features and Biochemical Characteristics of a Robust, Fast Growing and Naturally Transformable Cyanobacterium Synechococcus elongatus PCC 11801 Isolated from India.</title>
        <authorList>
            <person name="Jaiswal D."/>
            <person name="Sengupta A."/>
            <person name="Sohoni S."/>
            <person name="Sengupta S."/>
            <person name="Phadnavis A.G."/>
            <person name="Pakrasi H.B."/>
            <person name="Wangikar P.P."/>
        </authorList>
    </citation>
    <scope>NUCLEOTIDE SEQUENCE [LARGE SCALE GENOMIC DNA]</scope>
    <source>
        <strain evidence="6 7">PCC 11801</strain>
    </source>
</reference>
<dbReference type="InterPro" id="IPR011057">
    <property type="entry name" value="Mss4-like_sf"/>
</dbReference>
<dbReference type="GO" id="GO:0005737">
    <property type="term" value="C:cytoplasm"/>
    <property type="evidence" value="ECO:0007669"/>
    <property type="project" value="TreeGrafter"/>
</dbReference>
<accession>A0AAN1UTG0</accession>
<dbReference type="AlphaFoldDB" id="A0AAN1UTG0"/>
<dbReference type="PANTHER" id="PTHR10173:SF57">
    <property type="entry name" value="PEPTIDE-METHIONINE (R)-S-OXIDE REDUCTASE"/>
    <property type="match status" value="1"/>
</dbReference>
<keyword evidence="4" id="KW-0472">Membrane</keyword>
<feature type="domain" description="MsrB" evidence="5">
    <location>
        <begin position="48"/>
        <end position="169"/>
    </location>
</feature>
<dbReference type="InterPro" id="IPR002579">
    <property type="entry name" value="Met_Sox_Rdtase_MsrB_dom"/>
</dbReference>
<dbReference type="SUPFAM" id="SSF51316">
    <property type="entry name" value="Mss4-like"/>
    <property type="match status" value="1"/>
</dbReference>
<keyword evidence="2 6" id="KW-0560">Oxidoreductase</keyword>
<evidence type="ECO:0000313" key="6">
    <source>
        <dbReference type="EMBL" id="AZB71478.1"/>
    </source>
</evidence>
<dbReference type="Gene3D" id="2.170.150.20">
    <property type="entry name" value="Peptide methionine sulfoxide reductase"/>
    <property type="match status" value="1"/>
</dbReference>
<evidence type="ECO:0000256" key="3">
    <source>
        <dbReference type="ARBA" id="ARBA00048488"/>
    </source>
</evidence>
<proteinExistence type="predicted"/>
<dbReference type="RefSeq" id="WP_208674815.1">
    <property type="nucleotide sequence ID" value="NZ_CP030139.2"/>
</dbReference>
<dbReference type="Pfam" id="PF01641">
    <property type="entry name" value="SelR"/>
    <property type="match status" value="1"/>
</dbReference>
<evidence type="ECO:0000259" key="5">
    <source>
        <dbReference type="PROSITE" id="PS51790"/>
    </source>
</evidence>
<dbReference type="EMBL" id="CP030139">
    <property type="protein sequence ID" value="AZB71478.1"/>
    <property type="molecule type" value="Genomic_DNA"/>
</dbReference>
<evidence type="ECO:0000313" key="7">
    <source>
        <dbReference type="Proteomes" id="UP000267249"/>
    </source>
</evidence>
<dbReference type="PROSITE" id="PS51790">
    <property type="entry name" value="MSRB"/>
    <property type="match status" value="1"/>
</dbReference>
<dbReference type="GO" id="GO:0033743">
    <property type="term" value="F:peptide-methionine (R)-S-oxide reductase activity"/>
    <property type="evidence" value="ECO:0007669"/>
    <property type="project" value="UniProtKB-EC"/>
</dbReference>
<comment type="catalytic activity">
    <reaction evidence="3">
        <text>L-methionyl-[protein] + [thioredoxin]-disulfide + H2O = L-methionyl-(R)-S-oxide-[protein] + [thioredoxin]-dithiol</text>
        <dbReference type="Rhea" id="RHEA:24164"/>
        <dbReference type="Rhea" id="RHEA-COMP:10698"/>
        <dbReference type="Rhea" id="RHEA-COMP:10700"/>
        <dbReference type="Rhea" id="RHEA-COMP:12313"/>
        <dbReference type="Rhea" id="RHEA-COMP:12314"/>
        <dbReference type="ChEBI" id="CHEBI:15377"/>
        <dbReference type="ChEBI" id="CHEBI:16044"/>
        <dbReference type="ChEBI" id="CHEBI:29950"/>
        <dbReference type="ChEBI" id="CHEBI:45764"/>
        <dbReference type="ChEBI" id="CHEBI:50058"/>
        <dbReference type="EC" id="1.8.4.12"/>
    </reaction>
</comment>
<evidence type="ECO:0000256" key="2">
    <source>
        <dbReference type="ARBA" id="ARBA00023002"/>
    </source>
</evidence>
<dbReference type="GO" id="GO:0006979">
    <property type="term" value="P:response to oxidative stress"/>
    <property type="evidence" value="ECO:0007669"/>
    <property type="project" value="InterPro"/>
</dbReference>
<dbReference type="PANTHER" id="PTHR10173">
    <property type="entry name" value="METHIONINE SULFOXIDE REDUCTASE"/>
    <property type="match status" value="1"/>
</dbReference>
<organism evidence="6 7">
    <name type="scientific">Synechococcus elongatus PCC 11801</name>
    <dbReference type="NCBI Taxonomy" id="2219813"/>
    <lineage>
        <taxon>Bacteria</taxon>
        <taxon>Bacillati</taxon>
        <taxon>Cyanobacteriota</taxon>
        <taxon>Cyanophyceae</taxon>
        <taxon>Synechococcales</taxon>
        <taxon>Synechococcaceae</taxon>
        <taxon>Synechococcus</taxon>
    </lineage>
</organism>
<dbReference type="Proteomes" id="UP000267249">
    <property type="component" value="Chromosome"/>
</dbReference>